<comment type="caution">
    <text evidence="2">The sequence shown here is derived from an EMBL/GenBank/DDBJ whole genome shotgun (WGS) entry which is preliminary data.</text>
</comment>
<accession>A0ABV0V2I4</accession>
<evidence type="ECO:0000256" key="1">
    <source>
        <dbReference type="SAM" id="MobiDB-lite"/>
    </source>
</evidence>
<dbReference type="Proteomes" id="UP001482620">
    <property type="component" value="Unassembled WGS sequence"/>
</dbReference>
<evidence type="ECO:0000313" key="3">
    <source>
        <dbReference type="Proteomes" id="UP001482620"/>
    </source>
</evidence>
<feature type="compositionally biased region" description="Basic and acidic residues" evidence="1">
    <location>
        <begin position="9"/>
        <end position="21"/>
    </location>
</feature>
<evidence type="ECO:0000313" key="2">
    <source>
        <dbReference type="EMBL" id="MEQ2250671.1"/>
    </source>
</evidence>
<proteinExistence type="predicted"/>
<feature type="region of interest" description="Disordered" evidence="1">
    <location>
        <begin position="1"/>
        <end position="36"/>
    </location>
</feature>
<dbReference type="EMBL" id="JAHRIQ010092854">
    <property type="protein sequence ID" value="MEQ2250671.1"/>
    <property type="molecule type" value="Genomic_DNA"/>
</dbReference>
<organism evidence="2 3">
    <name type="scientific">Ilyodon furcidens</name>
    <name type="common">goldbreast splitfin</name>
    <dbReference type="NCBI Taxonomy" id="33524"/>
    <lineage>
        <taxon>Eukaryota</taxon>
        <taxon>Metazoa</taxon>
        <taxon>Chordata</taxon>
        <taxon>Craniata</taxon>
        <taxon>Vertebrata</taxon>
        <taxon>Euteleostomi</taxon>
        <taxon>Actinopterygii</taxon>
        <taxon>Neopterygii</taxon>
        <taxon>Teleostei</taxon>
        <taxon>Neoteleostei</taxon>
        <taxon>Acanthomorphata</taxon>
        <taxon>Ovalentaria</taxon>
        <taxon>Atherinomorphae</taxon>
        <taxon>Cyprinodontiformes</taxon>
        <taxon>Goodeidae</taxon>
        <taxon>Ilyodon</taxon>
    </lineage>
</organism>
<protein>
    <submittedName>
        <fullName evidence="2">Uncharacterized protein</fullName>
    </submittedName>
</protein>
<reference evidence="2 3" key="1">
    <citation type="submission" date="2021-06" db="EMBL/GenBank/DDBJ databases">
        <authorList>
            <person name="Palmer J.M."/>
        </authorList>
    </citation>
    <scope>NUCLEOTIDE SEQUENCE [LARGE SCALE GENOMIC DNA]</scope>
    <source>
        <strain evidence="3">if_2019</strain>
        <tissue evidence="2">Muscle</tissue>
    </source>
</reference>
<name>A0ABV0V2I4_9TELE</name>
<gene>
    <name evidence="2" type="ORF">ILYODFUR_003332</name>
</gene>
<keyword evidence="3" id="KW-1185">Reference proteome</keyword>
<feature type="compositionally biased region" description="Low complexity" evidence="1">
    <location>
        <begin position="23"/>
        <end position="32"/>
    </location>
</feature>
<sequence>MDESPTVQEEGKRTGENRELNETEGTTSNNNNQVNGLLSRCGQVTKGRGIRDPGCQSGVRSDDFLGAVCVNLEISEFVLQILALEGGQDTVMPWSRRRRKQETTSLV</sequence>